<dbReference type="SFLD" id="SFLDG01065">
    <property type="entry name" value="anaerobic_coproporphyrinogen-I"/>
    <property type="match status" value="1"/>
</dbReference>
<feature type="domain" description="Radical SAM core" evidence="1">
    <location>
        <begin position="156"/>
        <end position="399"/>
    </location>
</feature>
<sequence>MNLKGLITRLLDKMIEVKYYNENIKKEVFEFLRLKFPSYENSNYIKLEITDLEDFNLKIESDFFKGEILVEKTSDIREQKILIKQKLYKALKPHFESYDKWGILTGVRPVKLIIKLLRNYSDLEVMNILKFKYFVAEDLVEYLMDIAKRELKVICPIDPKSYSIYVHIPFCPSKCSYCSFQTQIYNSKVADDYIERLVKDLERESFYFKGEPKSIYIGGGTPTSIGVKSLQKIIKILNSRYGNPSEFTVECGRPDTISRDMLLMLKEEGVNRISINPQSMNDITLNKIGRNHSVKDIYNSFSLARDLGFDFINMDLIVGLPREGITDNKKTLKEILKLNPENITVHTLSIKNGSKLYEEKYRGSNSIENIFDFIDKETYSVGYYPYYLYRQKRMIGNGENVGYSKEGFESIYNIYMMEEKQSIIGFGMSSSSKFFFPKEDRIESIMNFRNIKDYIERNDEIFSKKLNYYRDFKF</sequence>
<accession>A0A437S8C8</accession>
<keyword evidence="2" id="KW-0560">Oxidoreductase</keyword>
<dbReference type="SFLD" id="SFLDG01082">
    <property type="entry name" value="B12-binding_domain_containing"/>
    <property type="match status" value="1"/>
</dbReference>
<keyword evidence="3" id="KW-1185">Reference proteome</keyword>
<dbReference type="InterPro" id="IPR006638">
    <property type="entry name" value="Elp3/MiaA/NifB-like_rSAM"/>
</dbReference>
<dbReference type="GO" id="GO:0006779">
    <property type="term" value="P:porphyrin-containing compound biosynthetic process"/>
    <property type="evidence" value="ECO:0007669"/>
    <property type="project" value="TreeGrafter"/>
</dbReference>
<dbReference type="NCBIfam" id="TIGR03994">
    <property type="entry name" value="rSAM_HemZ"/>
    <property type="match status" value="1"/>
</dbReference>
<name>A0A437S8C8_9FIRM</name>
<dbReference type="Pfam" id="PF04055">
    <property type="entry name" value="Radical_SAM"/>
    <property type="match status" value="1"/>
</dbReference>
<dbReference type="InterPro" id="IPR034505">
    <property type="entry name" value="Coproporphyrinogen-III_oxidase"/>
</dbReference>
<dbReference type="SMART" id="SM00729">
    <property type="entry name" value="Elp3"/>
    <property type="match status" value="1"/>
</dbReference>
<dbReference type="PANTHER" id="PTHR13932:SF1">
    <property type="entry name" value="OXYGEN-INDEPENDENT COPROPORPHYRINOGEN-III OXIDASE-LIKE PROTEIN HEMZ"/>
    <property type="match status" value="1"/>
</dbReference>
<dbReference type="CDD" id="cd01335">
    <property type="entry name" value="Radical_SAM"/>
    <property type="match status" value="1"/>
</dbReference>
<dbReference type="SFLD" id="SFLDS00029">
    <property type="entry name" value="Radical_SAM"/>
    <property type="match status" value="1"/>
</dbReference>
<evidence type="ECO:0000313" key="3">
    <source>
        <dbReference type="Proteomes" id="UP000288812"/>
    </source>
</evidence>
<dbReference type="SFLD" id="SFLDF00310">
    <property type="entry name" value="oxygen-independent_coproporphy"/>
    <property type="match status" value="1"/>
</dbReference>
<dbReference type="SUPFAM" id="SSF102114">
    <property type="entry name" value="Radical SAM enzymes"/>
    <property type="match status" value="1"/>
</dbReference>
<dbReference type="GO" id="GO:0005737">
    <property type="term" value="C:cytoplasm"/>
    <property type="evidence" value="ECO:0007669"/>
    <property type="project" value="TreeGrafter"/>
</dbReference>
<dbReference type="Proteomes" id="UP000288812">
    <property type="component" value="Unassembled WGS sequence"/>
</dbReference>
<protein>
    <submittedName>
        <fullName evidence="2">Coproporphyrinogen dehydrogenase HemZ</fullName>
        <ecNumber evidence="2">1.3.98.3</ecNumber>
    </submittedName>
</protein>
<dbReference type="InterPro" id="IPR007197">
    <property type="entry name" value="rSAM"/>
</dbReference>
<dbReference type="PANTHER" id="PTHR13932">
    <property type="entry name" value="COPROPORPHYRINIGEN III OXIDASE"/>
    <property type="match status" value="1"/>
</dbReference>
<dbReference type="InterPro" id="IPR023995">
    <property type="entry name" value="HemZ"/>
</dbReference>
<dbReference type="Gene3D" id="3.80.30.20">
    <property type="entry name" value="tm_1862 like domain"/>
    <property type="match status" value="1"/>
</dbReference>
<proteinExistence type="predicted"/>
<evidence type="ECO:0000313" key="2">
    <source>
        <dbReference type="EMBL" id="RVU55262.1"/>
    </source>
</evidence>
<dbReference type="PROSITE" id="PS51918">
    <property type="entry name" value="RADICAL_SAM"/>
    <property type="match status" value="1"/>
</dbReference>
<dbReference type="EMBL" id="RLIH01000003">
    <property type="protein sequence ID" value="RVU55262.1"/>
    <property type="molecule type" value="Genomic_DNA"/>
</dbReference>
<dbReference type="GO" id="GO:0051989">
    <property type="term" value="F:coproporphyrinogen dehydrogenase activity"/>
    <property type="evidence" value="ECO:0007669"/>
    <property type="project" value="UniProtKB-EC"/>
</dbReference>
<reference evidence="2 3" key="1">
    <citation type="submission" date="2018-11" db="EMBL/GenBank/DDBJ databases">
        <title>Genome sequencing and assembly of Anaerosphaera sp. nov., GS7-6-2.</title>
        <authorList>
            <person name="Rettenmaier R."/>
            <person name="Liebl W."/>
            <person name="Zverlov V."/>
        </authorList>
    </citation>
    <scope>NUCLEOTIDE SEQUENCE [LARGE SCALE GENOMIC DNA]</scope>
    <source>
        <strain evidence="2 3">GS7-6-2</strain>
    </source>
</reference>
<gene>
    <name evidence="2" type="primary">hemZ</name>
    <name evidence="2" type="ORF">EF514_03045</name>
</gene>
<organism evidence="2 3">
    <name type="scientific">Anaerosphaera multitolerans</name>
    <dbReference type="NCBI Taxonomy" id="2487351"/>
    <lineage>
        <taxon>Bacteria</taxon>
        <taxon>Bacillati</taxon>
        <taxon>Bacillota</taxon>
        <taxon>Tissierellia</taxon>
        <taxon>Tissierellales</taxon>
        <taxon>Peptoniphilaceae</taxon>
        <taxon>Anaerosphaera</taxon>
    </lineage>
</organism>
<dbReference type="AlphaFoldDB" id="A0A437S8C8"/>
<dbReference type="InterPro" id="IPR058240">
    <property type="entry name" value="rSAM_sf"/>
</dbReference>
<evidence type="ECO:0000259" key="1">
    <source>
        <dbReference type="PROSITE" id="PS51918"/>
    </source>
</evidence>
<dbReference type="GO" id="GO:0051539">
    <property type="term" value="F:4 iron, 4 sulfur cluster binding"/>
    <property type="evidence" value="ECO:0007669"/>
    <property type="project" value="TreeGrafter"/>
</dbReference>
<dbReference type="InterPro" id="IPR023404">
    <property type="entry name" value="rSAM_horseshoe"/>
</dbReference>
<dbReference type="EC" id="1.3.98.3" evidence="2"/>
<comment type="caution">
    <text evidence="2">The sequence shown here is derived from an EMBL/GenBank/DDBJ whole genome shotgun (WGS) entry which is preliminary data.</text>
</comment>